<evidence type="ECO:0000256" key="11">
    <source>
        <dbReference type="ARBA" id="ARBA00023180"/>
    </source>
</evidence>
<evidence type="ECO:0000256" key="5">
    <source>
        <dbReference type="ARBA" id="ARBA00022989"/>
    </source>
</evidence>
<evidence type="ECO:0000256" key="13">
    <source>
        <dbReference type="ARBA" id="ARBA00023288"/>
    </source>
</evidence>
<dbReference type="GO" id="GO:0030425">
    <property type="term" value="C:dendrite"/>
    <property type="evidence" value="ECO:0007669"/>
    <property type="project" value="TreeGrafter"/>
</dbReference>
<evidence type="ECO:0000313" key="18">
    <source>
        <dbReference type="Ensembl" id="ENSCCRP00020002454.1"/>
    </source>
</evidence>
<evidence type="ECO:0000256" key="15">
    <source>
        <dbReference type="RuleBase" id="RU000688"/>
    </source>
</evidence>
<dbReference type="GO" id="GO:0004993">
    <property type="term" value="F:G protein-coupled serotonin receptor activity"/>
    <property type="evidence" value="ECO:0007669"/>
    <property type="project" value="TreeGrafter"/>
</dbReference>
<dbReference type="PRINTS" id="PR00237">
    <property type="entry name" value="GPCRRHODOPSN"/>
</dbReference>
<feature type="transmembrane region" description="Helical" evidence="16">
    <location>
        <begin position="137"/>
        <end position="160"/>
    </location>
</feature>
<evidence type="ECO:0000256" key="16">
    <source>
        <dbReference type="SAM" id="Phobius"/>
    </source>
</evidence>
<keyword evidence="4 15" id="KW-0812">Transmembrane</keyword>
<keyword evidence="6 15" id="KW-0297">G-protein coupled receptor</keyword>
<dbReference type="FunFam" id="1.20.1070.10:FF:000121">
    <property type="entry name" value="Histamine H2 receptor"/>
    <property type="match status" value="1"/>
</dbReference>
<keyword evidence="3" id="KW-1003">Cell membrane</keyword>
<dbReference type="PROSITE" id="PS00237">
    <property type="entry name" value="G_PROTEIN_RECEP_F1_1"/>
    <property type="match status" value="1"/>
</dbReference>
<feature type="transmembrane region" description="Helical" evidence="16">
    <location>
        <begin position="95"/>
        <end position="116"/>
    </location>
</feature>
<evidence type="ECO:0000256" key="3">
    <source>
        <dbReference type="ARBA" id="ARBA00022475"/>
    </source>
</evidence>
<name>A0A8C2C113_CYPCA</name>
<dbReference type="InterPro" id="IPR017452">
    <property type="entry name" value="GPCR_Rhodpsn_7TM"/>
</dbReference>
<evidence type="ECO:0000256" key="8">
    <source>
        <dbReference type="ARBA" id="ARBA00023139"/>
    </source>
</evidence>
<dbReference type="GO" id="GO:0030594">
    <property type="term" value="F:neurotransmitter receptor activity"/>
    <property type="evidence" value="ECO:0007669"/>
    <property type="project" value="TreeGrafter"/>
</dbReference>
<evidence type="ECO:0000256" key="14">
    <source>
        <dbReference type="ARBA" id="ARBA00031105"/>
    </source>
</evidence>
<keyword evidence="11" id="KW-0325">Glycoprotein</keyword>
<dbReference type="AlphaFoldDB" id="A0A8C2C113"/>
<organism evidence="18 19">
    <name type="scientific">Cyprinus carpio</name>
    <name type="common">Common carp</name>
    <dbReference type="NCBI Taxonomy" id="7962"/>
    <lineage>
        <taxon>Eukaryota</taxon>
        <taxon>Metazoa</taxon>
        <taxon>Chordata</taxon>
        <taxon>Craniata</taxon>
        <taxon>Vertebrata</taxon>
        <taxon>Euteleostomi</taxon>
        <taxon>Actinopterygii</taxon>
        <taxon>Neopterygii</taxon>
        <taxon>Teleostei</taxon>
        <taxon>Ostariophysi</taxon>
        <taxon>Cypriniformes</taxon>
        <taxon>Cyprinidae</taxon>
        <taxon>Cyprininae</taxon>
        <taxon>Cyprinus</taxon>
    </lineage>
</organism>
<dbReference type="Proteomes" id="UP000694701">
    <property type="component" value="Unplaced"/>
</dbReference>
<feature type="transmembrane region" description="Helical" evidence="16">
    <location>
        <begin position="20"/>
        <end position="44"/>
    </location>
</feature>
<dbReference type="Ensembl" id="ENSCCRT00020002874.1">
    <property type="protein sequence ID" value="ENSCCRP00020002454.1"/>
    <property type="gene ID" value="ENSCCRG00020001479.1"/>
</dbReference>
<keyword evidence="7 16" id="KW-0472">Membrane</keyword>
<evidence type="ECO:0000256" key="10">
    <source>
        <dbReference type="ARBA" id="ARBA00023170"/>
    </source>
</evidence>
<comment type="similarity">
    <text evidence="15">Belongs to the G-protein coupled receptor 1 family.</text>
</comment>
<evidence type="ECO:0000259" key="17">
    <source>
        <dbReference type="PROSITE" id="PS50262"/>
    </source>
</evidence>
<comment type="subcellular location">
    <subcellularLocation>
        <location evidence="1">Cell membrane</location>
        <topology evidence="1">Multi-pass membrane protein</topology>
    </subcellularLocation>
</comment>
<proteinExistence type="inferred from homology"/>
<sequence>MLILWQFFEKTDDTWMLFTALRWVVLVAFIALTICGNVLVCLAVATSRRLHQISSCFILSLAVTDLLLGLLVLPLTAMLELRNGRWPLGGVFCNIYISLDVMLCSASILTLLAISVDRYLAISNPLCYPRRVTPRRVGITLTAIWTCSLAVSFVSIDLGWNTPDFREGRTCRYEWNNNYVLLKAFLVFYLPLLVMCGMYHRIYCVAREQKKINKKKMQLATAREHKATVTLAALLGAFVICWFPYFTYSTCMGMWAETHPNKLTHSVVLWLGYLNSALNPILYPALNRDFRRACGQLLCCRRSNQGELPVCPYPLNDCPPCRIGESGPLRKGHPLLVTSGQQVFCF</sequence>
<protein>
    <recommendedName>
        <fullName evidence="2">Histamine H2 receptor</fullName>
    </recommendedName>
    <alternativeName>
        <fullName evidence="14">Gastric receptor I</fullName>
    </alternativeName>
</protein>
<dbReference type="Gene3D" id="1.20.1070.10">
    <property type="entry name" value="Rhodopsin 7-helix transmembrane proteins"/>
    <property type="match status" value="1"/>
</dbReference>
<evidence type="ECO:0000313" key="19">
    <source>
        <dbReference type="Proteomes" id="UP000694701"/>
    </source>
</evidence>
<dbReference type="PANTHER" id="PTHR24247:SF278">
    <property type="entry name" value="HISTAMINE H2 RECEPTOR"/>
    <property type="match status" value="1"/>
</dbReference>
<feature type="transmembrane region" description="Helical" evidence="16">
    <location>
        <begin position="180"/>
        <end position="206"/>
    </location>
</feature>
<dbReference type="PROSITE" id="PS50262">
    <property type="entry name" value="G_PROTEIN_RECEP_F1_2"/>
    <property type="match status" value="1"/>
</dbReference>
<keyword evidence="5 16" id="KW-1133">Transmembrane helix</keyword>
<feature type="transmembrane region" description="Helical" evidence="16">
    <location>
        <begin position="56"/>
        <end position="75"/>
    </location>
</feature>
<keyword evidence="8" id="KW-0564">Palmitate</keyword>
<evidence type="ECO:0000256" key="12">
    <source>
        <dbReference type="ARBA" id="ARBA00023224"/>
    </source>
</evidence>
<reference evidence="18" key="1">
    <citation type="submission" date="2025-08" db="UniProtKB">
        <authorList>
            <consortium name="Ensembl"/>
        </authorList>
    </citation>
    <scope>IDENTIFICATION</scope>
</reference>
<keyword evidence="12 15" id="KW-0807">Transducer</keyword>
<evidence type="ECO:0000256" key="2">
    <source>
        <dbReference type="ARBA" id="ARBA00014565"/>
    </source>
</evidence>
<feature type="transmembrane region" description="Helical" evidence="16">
    <location>
        <begin position="267"/>
        <end position="286"/>
    </location>
</feature>
<evidence type="ECO:0000256" key="4">
    <source>
        <dbReference type="ARBA" id="ARBA00022692"/>
    </source>
</evidence>
<dbReference type="GO" id="GO:0005886">
    <property type="term" value="C:plasma membrane"/>
    <property type="evidence" value="ECO:0007669"/>
    <property type="project" value="UniProtKB-SubCell"/>
</dbReference>
<dbReference type="Pfam" id="PF00001">
    <property type="entry name" value="7tm_1"/>
    <property type="match status" value="1"/>
</dbReference>
<dbReference type="SUPFAM" id="SSF81321">
    <property type="entry name" value="Family A G protein-coupled receptor-like"/>
    <property type="match status" value="1"/>
</dbReference>
<evidence type="ECO:0000256" key="6">
    <source>
        <dbReference type="ARBA" id="ARBA00023040"/>
    </source>
</evidence>
<evidence type="ECO:0000256" key="9">
    <source>
        <dbReference type="ARBA" id="ARBA00023157"/>
    </source>
</evidence>
<dbReference type="InterPro" id="IPR000276">
    <property type="entry name" value="GPCR_Rhodpsn"/>
</dbReference>
<keyword evidence="10 15" id="KW-0675">Receptor</keyword>
<feature type="domain" description="G-protein coupled receptors family 1 profile" evidence="17">
    <location>
        <begin position="36"/>
        <end position="283"/>
    </location>
</feature>
<evidence type="ECO:0000256" key="7">
    <source>
        <dbReference type="ARBA" id="ARBA00023136"/>
    </source>
</evidence>
<feature type="transmembrane region" description="Helical" evidence="16">
    <location>
        <begin position="227"/>
        <end position="247"/>
    </location>
</feature>
<dbReference type="PANTHER" id="PTHR24247">
    <property type="entry name" value="5-HYDROXYTRYPTAMINE RECEPTOR"/>
    <property type="match status" value="1"/>
</dbReference>
<evidence type="ECO:0000256" key="1">
    <source>
        <dbReference type="ARBA" id="ARBA00004651"/>
    </source>
</evidence>
<dbReference type="GO" id="GO:0007268">
    <property type="term" value="P:chemical synaptic transmission"/>
    <property type="evidence" value="ECO:0007669"/>
    <property type="project" value="TreeGrafter"/>
</dbReference>
<keyword evidence="9" id="KW-1015">Disulfide bond</keyword>
<dbReference type="GO" id="GO:0045202">
    <property type="term" value="C:synapse"/>
    <property type="evidence" value="ECO:0007669"/>
    <property type="project" value="GOC"/>
</dbReference>
<accession>A0A8C2C113</accession>
<dbReference type="GO" id="GO:0007187">
    <property type="term" value="P:G protein-coupled receptor signaling pathway, coupled to cyclic nucleotide second messenger"/>
    <property type="evidence" value="ECO:0007669"/>
    <property type="project" value="TreeGrafter"/>
</dbReference>
<keyword evidence="13" id="KW-0449">Lipoprotein</keyword>
<dbReference type="SMART" id="SM01381">
    <property type="entry name" value="7TM_GPCR_Srsx"/>
    <property type="match status" value="1"/>
</dbReference>